<sequence length="47" mass="4847">MRKVNKIISTLLCLLLVLTSVPITALADGAGVGDNDKGYGNTLRSGS</sequence>
<organism evidence="3 4">
    <name type="scientific">Clostridium putrefaciens</name>
    <dbReference type="NCBI Taxonomy" id="99675"/>
    <lineage>
        <taxon>Bacteria</taxon>
        <taxon>Bacillati</taxon>
        <taxon>Bacillota</taxon>
        <taxon>Clostridia</taxon>
        <taxon>Eubacteriales</taxon>
        <taxon>Clostridiaceae</taxon>
        <taxon>Clostridium</taxon>
    </lineage>
</organism>
<gene>
    <name evidence="3" type="ORF">NCTC9836_00793</name>
</gene>
<name>A0A381J7W8_9CLOT</name>
<dbReference type="RefSeq" id="WP_172556260.1">
    <property type="nucleotide sequence ID" value="NZ_UFWZ01000001.1"/>
</dbReference>
<feature type="signal peptide" evidence="2">
    <location>
        <begin position="1"/>
        <end position="27"/>
    </location>
</feature>
<evidence type="ECO:0000313" key="4">
    <source>
        <dbReference type="Proteomes" id="UP000254664"/>
    </source>
</evidence>
<proteinExistence type="predicted"/>
<evidence type="ECO:0000256" key="1">
    <source>
        <dbReference type="SAM" id="MobiDB-lite"/>
    </source>
</evidence>
<reference evidence="3 4" key="1">
    <citation type="submission" date="2018-06" db="EMBL/GenBank/DDBJ databases">
        <authorList>
            <consortium name="Pathogen Informatics"/>
            <person name="Doyle S."/>
        </authorList>
    </citation>
    <scope>NUCLEOTIDE SEQUENCE [LARGE SCALE GENOMIC DNA]</scope>
    <source>
        <strain evidence="3 4">NCTC9836</strain>
    </source>
</reference>
<feature type="region of interest" description="Disordered" evidence="1">
    <location>
        <begin position="27"/>
        <end position="47"/>
    </location>
</feature>
<dbReference type="AlphaFoldDB" id="A0A381J7W8"/>
<accession>A0A381J7W8</accession>
<keyword evidence="2" id="KW-0732">Signal</keyword>
<evidence type="ECO:0000256" key="2">
    <source>
        <dbReference type="SAM" id="SignalP"/>
    </source>
</evidence>
<dbReference type="EMBL" id="UFWZ01000001">
    <property type="protein sequence ID" value="SUY46497.1"/>
    <property type="molecule type" value="Genomic_DNA"/>
</dbReference>
<protein>
    <submittedName>
        <fullName evidence="3">Uncharacterized protein</fullName>
    </submittedName>
</protein>
<evidence type="ECO:0000313" key="3">
    <source>
        <dbReference type="EMBL" id="SUY46497.1"/>
    </source>
</evidence>
<dbReference type="Proteomes" id="UP000254664">
    <property type="component" value="Unassembled WGS sequence"/>
</dbReference>
<feature type="chain" id="PRO_5016862966" evidence="2">
    <location>
        <begin position="28"/>
        <end position="47"/>
    </location>
</feature>
<keyword evidence="4" id="KW-1185">Reference proteome</keyword>